<keyword evidence="6 11" id="KW-0732">Signal</keyword>
<dbReference type="EMBL" id="ML996573">
    <property type="protein sequence ID" value="KAF2757802.1"/>
    <property type="molecule type" value="Genomic_DNA"/>
</dbReference>
<name>A0A6A6W4K6_9PEZI</name>
<comment type="catalytic activity">
    <reaction evidence="1">
        <text>Endotype eliminative cleavage of L-alpha-rhamnopyranosyl-(1-&gt;4)-alpha-D-galactopyranosyluronic acid bonds of rhamnogalacturonan I domains in ramified hairy regions of pectin leaving L-rhamnopyranose at the reducing end and 4-deoxy-4,5-unsaturated D-galactopyranosyluronic acid at the non-reducing end.</text>
        <dbReference type="EC" id="4.2.2.23"/>
    </reaction>
</comment>
<keyword evidence="8 14" id="KW-0456">Lyase</keyword>
<dbReference type="GeneID" id="54482481"/>
<evidence type="ECO:0000256" key="6">
    <source>
        <dbReference type="ARBA" id="ARBA00022729"/>
    </source>
</evidence>
<comment type="similarity">
    <text evidence="3">Belongs to the polysaccharide lyase 4 family.</text>
</comment>
<feature type="domain" description="Rhamnogalacturonan lyase" evidence="12">
    <location>
        <begin position="464"/>
        <end position="679"/>
    </location>
</feature>
<dbReference type="CDD" id="cd10316">
    <property type="entry name" value="RGL4_M"/>
    <property type="match status" value="1"/>
</dbReference>
<keyword evidence="15" id="KW-1185">Reference proteome</keyword>
<evidence type="ECO:0000256" key="5">
    <source>
        <dbReference type="ARBA" id="ARBA00022525"/>
    </source>
</evidence>
<evidence type="ECO:0000259" key="12">
    <source>
        <dbReference type="Pfam" id="PF14683"/>
    </source>
</evidence>
<evidence type="ECO:0000313" key="14">
    <source>
        <dbReference type="EMBL" id="KAF2757802.1"/>
    </source>
</evidence>
<protein>
    <recommendedName>
        <fullName evidence="4">rhamnogalacturonan endolyase</fullName>
        <ecNumber evidence="4">4.2.2.23</ecNumber>
    </recommendedName>
</protein>
<evidence type="ECO:0000256" key="2">
    <source>
        <dbReference type="ARBA" id="ARBA00004613"/>
    </source>
</evidence>
<evidence type="ECO:0000256" key="11">
    <source>
        <dbReference type="SAM" id="SignalP"/>
    </source>
</evidence>
<dbReference type="InterPro" id="IPR051850">
    <property type="entry name" value="Polysacch_Lyase_4"/>
</dbReference>
<dbReference type="GO" id="GO:0000272">
    <property type="term" value="P:polysaccharide catabolic process"/>
    <property type="evidence" value="ECO:0007669"/>
    <property type="project" value="UniProtKB-KW"/>
</dbReference>
<dbReference type="Gene3D" id="2.60.40.1120">
    <property type="entry name" value="Carboxypeptidase-like, regulatory domain"/>
    <property type="match status" value="1"/>
</dbReference>
<dbReference type="OrthoDB" id="2130367at2759"/>
<dbReference type="Proteomes" id="UP000799437">
    <property type="component" value="Unassembled WGS sequence"/>
</dbReference>
<dbReference type="SUPFAM" id="SSF49785">
    <property type="entry name" value="Galactose-binding domain-like"/>
    <property type="match status" value="1"/>
</dbReference>
<accession>A0A6A6W4K6</accession>
<evidence type="ECO:0000256" key="3">
    <source>
        <dbReference type="ARBA" id="ARBA00010418"/>
    </source>
</evidence>
<evidence type="ECO:0000256" key="9">
    <source>
        <dbReference type="ARBA" id="ARBA00023277"/>
    </source>
</evidence>
<dbReference type="RefSeq" id="XP_033600253.1">
    <property type="nucleotide sequence ID" value="XM_033741427.1"/>
</dbReference>
<dbReference type="SUPFAM" id="SSF49452">
    <property type="entry name" value="Starch-binding domain-like"/>
    <property type="match status" value="1"/>
</dbReference>
<proteinExistence type="inferred from homology"/>
<keyword evidence="7" id="KW-0325">Glycoprotein</keyword>
<keyword evidence="10" id="KW-0624">Polysaccharide degradation</keyword>
<evidence type="ECO:0000256" key="7">
    <source>
        <dbReference type="ARBA" id="ARBA00023180"/>
    </source>
</evidence>
<evidence type="ECO:0000256" key="1">
    <source>
        <dbReference type="ARBA" id="ARBA00001324"/>
    </source>
</evidence>
<dbReference type="InterPro" id="IPR029411">
    <property type="entry name" value="RG-lyase_III"/>
</dbReference>
<dbReference type="PANTHER" id="PTHR32018:SF9">
    <property type="entry name" value="RHAMNOGALACTURONATE LYASE B"/>
    <property type="match status" value="1"/>
</dbReference>
<dbReference type="GO" id="GO:0005576">
    <property type="term" value="C:extracellular region"/>
    <property type="evidence" value="ECO:0007669"/>
    <property type="project" value="UniProtKB-SubCell"/>
</dbReference>
<dbReference type="InterPro" id="IPR008979">
    <property type="entry name" value="Galactose-bd-like_sf"/>
</dbReference>
<dbReference type="Pfam" id="PF14686">
    <property type="entry name" value="fn3_3"/>
    <property type="match status" value="1"/>
</dbReference>
<dbReference type="InterPro" id="IPR013784">
    <property type="entry name" value="Carb-bd-like_fold"/>
</dbReference>
<gene>
    <name evidence="14" type="ORF">EJ05DRAFT_401736</name>
</gene>
<sequence>MTGRMNQILQFRLYLLFSAGWLLGRSTAAIIATENSFQIVLTNDRLFTTVNKSTGAIDNVFLDGQDLLGTKSYETPTPGGASGAANSGIGPYLDCYCIPSGFYTPGSIDPYYKVFTGNDSTGTMYGGIVMGEVYPPTGQRLEQYWFLRDGETGLHMFSRLEYRNTTTPFLRNLQEFRTLFRPNTPIWTHLSTNEVFYGPLPNLTHQVTVQDATWDVNNAADPYVQQIAPYFTKYTFADAWRDHDVHGIFADGSRTLNGNVYGAWLVMNTRDTYFGGPLHSDLTVDGIVYNYISSNHHGDQTPKITHGFDRTFGPSFLHFNTNITGTPLSALRADAARFATPSWNKPFYDSIAPHVSGYVPTSGRGSWTGTIDLPQGASRPIAILTASGYDFQDNVFNTSAYQYWASITPSGSVQISGVVAGLYRLTIYADGIFGQYIRDGISISAEQSTHTRARWTEESSGTELFRIGVPDKSSGEYRHGRMPSQNGTLHPPEYRIYWAAYDFPTEFPEGVQYTVGKSSLDDLNYVHWSVYGGKANALRPVPYFENVANWTILFSFNSTAEQMADATKAIFTVQLAGAKTAAGNTDVYNSSEPYADLPLTVSVNNRDIAPWVIPYYHSSSCAVRSEISCYNIAHKYEFPVSWLQDGANEFVMSLPANATDYESALLPESVYVQYDAIRLEIDSEPSRA</sequence>
<dbReference type="CDD" id="cd10320">
    <property type="entry name" value="RGL4_N"/>
    <property type="match status" value="1"/>
</dbReference>
<reference evidence="14" key="1">
    <citation type="journal article" date="2020" name="Stud. Mycol.">
        <title>101 Dothideomycetes genomes: a test case for predicting lifestyles and emergence of pathogens.</title>
        <authorList>
            <person name="Haridas S."/>
            <person name="Albert R."/>
            <person name="Binder M."/>
            <person name="Bloem J."/>
            <person name="Labutti K."/>
            <person name="Salamov A."/>
            <person name="Andreopoulos B."/>
            <person name="Baker S."/>
            <person name="Barry K."/>
            <person name="Bills G."/>
            <person name="Bluhm B."/>
            <person name="Cannon C."/>
            <person name="Castanera R."/>
            <person name="Culley D."/>
            <person name="Daum C."/>
            <person name="Ezra D."/>
            <person name="Gonzalez J."/>
            <person name="Henrissat B."/>
            <person name="Kuo A."/>
            <person name="Liang C."/>
            <person name="Lipzen A."/>
            <person name="Lutzoni F."/>
            <person name="Magnuson J."/>
            <person name="Mondo S."/>
            <person name="Nolan M."/>
            <person name="Ohm R."/>
            <person name="Pangilinan J."/>
            <person name="Park H.-J."/>
            <person name="Ramirez L."/>
            <person name="Alfaro M."/>
            <person name="Sun H."/>
            <person name="Tritt A."/>
            <person name="Yoshinaga Y."/>
            <person name="Zwiers L.-H."/>
            <person name="Turgeon B."/>
            <person name="Goodwin S."/>
            <person name="Spatafora J."/>
            <person name="Crous P."/>
            <person name="Grigoriev I."/>
        </authorList>
    </citation>
    <scope>NUCLEOTIDE SEQUENCE</scope>
    <source>
        <strain evidence="14">CBS 121739</strain>
    </source>
</reference>
<comment type="subcellular location">
    <subcellularLocation>
        <location evidence="2">Secreted</location>
    </subcellularLocation>
</comment>
<feature type="signal peptide" evidence="11">
    <location>
        <begin position="1"/>
        <end position="28"/>
    </location>
</feature>
<dbReference type="InterPro" id="IPR029413">
    <property type="entry name" value="RG-lyase_II"/>
</dbReference>
<dbReference type="PANTHER" id="PTHR32018">
    <property type="entry name" value="RHAMNOGALACTURONATE LYASE FAMILY PROTEIN"/>
    <property type="match status" value="1"/>
</dbReference>
<dbReference type="Pfam" id="PF14683">
    <property type="entry name" value="CBM-like"/>
    <property type="match status" value="1"/>
</dbReference>
<feature type="chain" id="PRO_5025519205" description="rhamnogalacturonan endolyase" evidence="11">
    <location>
        <begin position="29"/>
        <end position="688"/>
    </location>
</feature>
<dbReference type="InterPro" id="IPR011013">
    <property type="entry name" value="Gal_mutarotase_sf_dom"/>
</dbReference>
<keyword evidence="5" id="KW-0964">Secreted</keyword>
<evidence type="ECO:0000256" key="4">
    <source>
        <dbReference type="ARBA" id="ARBA00012437"/>
    </source>
</evidence>
<dbReference type="GO" id="GO:0102210">
    <property type="term" value="F:rhamnogalacturonan endolyase activity"/>
    <property type="evidence" value="ECO:0007669"/>
    <property type="project" value="UniProtKB-EC"/>
</dbReference>
<evidence type="ECO:0000256" key="8">
    <source>
        <dbReference type="ARBA" id="ARBA00023239"/>
    </source>
</evidence>
<evidence type="ECO:0000256" key="10">
    <source>
        <dbReference type="ARBA" id="ARBA00023326"/>
    </source>
</evidence>
<evidence type="ECO:0000313" key="15">
    <source>
        <dbReference type="Proteomes" id="UP000799437"/>
    </source>
</evidence>
<dbReference type="Gene3D" id="2.70.98.10">
    <property type="match status" value="1"/>
</dbReference>
<dbReference type="SUPFAM" id="SSF74650">
    <property type="entry name" value="Galactose mutarotase-like"/>
    <property type="match status" value="1"/>
</dbReference>
<dbReference type="GO" id="GO:0030246">
    <property type="term" value="F:carbohydrate binding"/>
    <property type="evidence" value="ECO:0007669"/>
    <property type="project" value="InterPro"/>
</dbReference>
<feature type="domain" description="Rhamnogalacturonan lyase" evidence="13">
    <location>
        <begin position="374"/>
        <end position="450"/>
    </location>
</feature>
<dbReference type="AlphaFoldDB" id="A0A6A6W4K6"/>
<dbReference type="EC" id="4.2.2.23" evidence="4"/>
<dbReference type="InterPro" id="IPR014718">
    <property type="entry name" value="GH-type_carb-bd"/>
</dbReference>
<organism evidence="14 15">
    <name type="scientific">Pseudovirgaria hyperparasitica</name>
    <dbReference type="NCBI Taxonomy" id="470096"/>
    <lineage>
        <taxon>Eukaryota</taxon>
        <taxon>Fungi</taxon>
        <taxon>Dikarya</taxon>
        <taxon>Ascomycota</taxon>
        <taxon>Pezizomycotina</taxon>
        <taxon>Dothideomycetes</taxon>
        <taxon>Dothideomycetes incertae sedis</taxon>
        <taxon>Acrospermales</taxon>
        <taxon>Acrospermaceae</taxon>
        <taxon>Pseudovirgaria</taxon>
    </lineage>
</organism>
<keyword evidence="9" id="KW-0119">Carbohydrate metabolism</keyword>
<evidence type="ECO:0000259" key="13">
    <source>
        <dbReference type="Pfam" id="PF14686"/>
    </source>
</evidence>